<evidence type="ECO:0000313" key="4">
    <source>
        <dbReference type="EMBL" id="EME47168.1"/>
    </source>
</evidence>
<dbReference type="InterPro" id="IPR001509">
    <property type="entry name" value="Epimerase_deHydtase"/>
</dbReference>
<proteinExistence type="inferred from homology"/>
<dbReference type="Pfam" id="PF01370">
    <property type="entry name" value="Epimerase"/>
    <property type="match status" value="1"/>
</dbReference>
<keyword evidence="5" id="KW-1185">Reference proteome</keyword>
<dbReference type="OrthoDB" id="2735536at2759"/>
<gene>
    <name evidence="4" type="ORF">DOTSEDRAFT_124738</name>
</gene>
<dbReference type="STRING" id="675120.N1PW47"/>
<reference evidence="4 5" key="2">
    <citation type="journal article" date="2012" name="PLoS Pathog.">
        <title>Diverse lifestyles and strategies of plant pathogenesis encoded in the genomes of eighteen Dothideomycetes fungi.</title>
        <authorList>
            <person name="Ohm R.A."/>
            <person name="Feau N."/>
            <person name="Henrissat B."/>
            <person name="Schoch C.L."/>
            <person name="Horwitz B.A."/>
            <person name="Barry K.W."/>
            <person name="Condon B.J."/>
            <person name="Copeland A.C."/>
            <person name="Dhillon B."/>
            <person name="Glaser F."/>
            <person name="Hesse C.N."/>
            <person name="Kosti I."/>
            <person name="LaButti K."/>
            <person name="Lindquist E.A."/>
            <person name="Lucas S."/>
            <person name="Salamov A.A."/>
            <person name="Bradshaw R.E."/>
            <person name="Ciuffetti L."/>
            <person name="Hamelin R.C."/>
            <person name="Kema G.H.J."/>
            <person name="Lawrence C."/>
            <person name="Scott J.A."/>
            <person name="Spatafora J.W."/>
            <person name="Turgeon B.G."/>
            <person name="de Wit P.J.G.M."/>
            <person name="Zhong S."/>
            <person name="Goodwin S.B."/>
            <person name="Grigoriev I.V."/>
        </authorList>
    </citation>
    <scope>NUCLEOTIDE SEQUENCE [LARGE SCALE GENOMIC DNA]</scope>
    <source>
        <strain evidence="5">NZE10 / CBS 128990</strain>
    </source>
</reference>
<name>N1PW47_DOTSN</name>
<comment type="similarity">
    <text evidence="2">Belongs to the NAD(P)-dependent epimerase/dehydratase family. Dihydroflavonol-4-reductase subfamily.</text>
</comment>
<dbReference type="InterPro" id="IPR036291">
    <property type="entry name" value="NAD(P)-bd_dom_sf"/>
</dbReference>
<dbReference type="Gene3D" id="3.40.50.720">
    <property type="entry name" value="NAD(P)-binding Rossmann-like Domain"/>
    <property type="match status" value="1"/>
</dbReference>
<protein>
    <recommendedName>
        <fullName evidence="3">NAD-dependent epimerase/dehydratase domain-containing protein</fullName>
    </recommendedName>
</protein>
<dbReference type="InterPro" id="IPR050425">
    <property type="entry name" value="NAD(P)_dehydrat-like"/>
</dbReference>
<dbReference type="PANTHER" id="PTHR10366">
    <property type="entry name" value="NAD DEPENDENT EPIMERASE/DEHYDRATASE"/>
    <property type="match status" value="1"/>
</dbReference>
<reference evidence="5" key="1">
    <citation type="journal article" date="2012" name="PLoS Genet.">
        <title>The genomes of the fungal plant pathogens Cladosporium fulvum and Dothistroma septosporum reveal adaptation to different hosts and lifestyles but also signatures of common ancestry.</title>
        <authorList>
            <person name="de Wit P.J.G.M."/>
            <person name="van der Burgt A."/>
            <person name="Oekmen B."/>
            <person name="Stergiopoulos I."/>
            <person name="Abd-Elsalam K.A."/>
            <person name="Aerts A.L."/>
            <person name="Bahkali A.H."/>
            <person name="Beenen H.G."/>
            <person name="Chettri P."/>
            <person name="Cox M.P."/>
            <person name="Datema E."/>
            <person name="de Vries R.P."/>
            <person name="Dhillon B."/>
            <person name="Ganley A.R."/>
            <person name="Griffiths S.A."/>
            <person name="Guo Y."/>
            <person name="Hamelin R.C."/>
            <person name="Henrissat B."/>
            <person name="Kabir M.S."/>
            <person name="Jashni M.K."/>
            <person name="Kema G."/>
            <person name="Klaubauf S."/>
            <person name="Lapidus A."/>
            <person name="Levasseur A."/>
            <person name="Lindquist E."/>
            <person name="Mehrabi R."/>
            <person name="Ohm R.A."/>
            <person name="Owen T.J."/>
            <person name="Salamov A."/>
            <person name="Schwelm A."/>
            <person name="Schijlen E."/>
            <person name="Sun H."/>
            <person name="van den Burg H.A."/>
            <person name="van Ham R.C.H.J."/>
            <person name="Zhang S."/>
            <person name="Goodwin S.B."/>
            <person name="Grigoriev I.V."/>
            <person name="Collemare J."/>
            <person name="Bradshaw R.E."/>
        </authorList>
    </citation>
    <scope>NUCLEOTIDE SEQUENCE [LARGE SCALE GENOMIC DNA]</scope>
    <source>
        <strain evidence="5">NZE10 / CBS 128990</strain>
    </source>
</reference>
<feature type="domain" description="NAD-dependent epimerase/dehydratase" evidence="3">
    <location>
        <begin position="14"/>
        <end position="148"/>
    </location>
</feature>
<dbReference type="EMBL" id="KB446536">
    <property type="protein sequence ID" value="EME47168.1"/>
    <property type="molecule type" value="Genomic_DNA"/>
</dbReference>
<dbReference type="HOGENOM" id="CLU_007383_9_2_1"/>
<dbReference type="AlphaFoldDB" id="N1PW47"/>
<dbReference type="eggNOG" id="KOG1502">
    <property type="taxonomic scope" value="Eukaryota"/>
</dbReference>
<dbReference type="OMA" id="RIFAYAH"/>
<evidence type="ECO:0000256" key="2">
    <source>
        <dbReference type="ARBA" id="ARBA00023445"/>
    </source>
</evidence>
<accession>N1PW47</accession>
<sequence>MDLEEIAVPLSSIVCVTGANSMVGSHVVDQLLAFGYRVRGIVRSLQKSHWMLNHFNAKHEANKFELVVVTDLAIEGSLDAALQDCIALIHTASDVSFSPDPNIVIPSYINQVLCTLRSAHKTPSIKRFIFTSSSLAAASQTQPEEPYDLTPSSWNTLDLAAAWSPPPYDQPRDRFAKVYAASKVQAEQAFWQWMDENRPGFVGNSVLPGWVTGAPVDERQCFPRGVALMKGLWYGDRGYENVGPGHMVDAGDTGRLHVAAMARGDCSGERVFAYGWSRRWGELIKVWKEMYPDHDFPEPPPDEGCDMAAGRVTTRPRAEELLQWVHGTGFRPMEESLKELGDYFERDYKANTES</sequence>
<evidence type="ECO:0000256" key="1">
    <source>
        <dbReference type="ARBA" id="ARBA00023002"/>
    </source>
</evidence>
<dbReference type="PANTHER" id="PTHR10366:SF562">
    <property type="entry name" value="ALDEHYDE REDUCTASE II (AFU_ORTHOLOGUE AFUA_1G11360)"/>
    <property type="match status" value="1"/>
</dbReference>
<dbReference type="SUPFAM" id="SSF51735">
    <property type="entry name" value="NAD(P)-binding Rossmann-fold domains"/>
    <property type="match status" value="1"/>
</dbReference>
<keyword evidence="1" id="KW-0560">Oxidoreductase</keyword>
<evidence type="ECO:0000313" key="5">
    <source>
        <dbReference type="Proteomes" id="UP000016933"/>
    </source>
</evidence>
<dbReference type="GO" id="GO:0016616">
    <property type="term" value="F:oxidoreductase activity, acting on the CH-OH group of donors, NAD or NADP as acceptor"/>
    <property type="evidence" value="ECO:0007669"/>
    <property type="project" value="TreeGrafter"/>
</dbReference>
<dbReference type="Proteomes" id="UP000016933">
    <property type="component" value="Unassembled WGS sequence"/>
</dbReference>
<organism evidence="4 5">
    <name type="scientific">Dothistroma septosporum (strain NZE10 / CBS 128990)</name>
    <name type="common">Red band needle blight fungus</name>
    <name type="synonym">Mycosphaerella pini</name>
    <dbReference type="NCBI Taxonomy" id="675120"/>
    <lineage>
        <taxon>Eukaryota</taxon>
        <taxon>Fungi</taxon>
        <taxon>Dikarya</taxon>
        <taxon>Ascomycota</taxon>
        <taxon>Pezizomycotina</taxon>
        <taxon>Dothideomycetes</taxon>
        <taxon>Dothideomycetidae</taxon>
        <taxon>Mycosphaerellales</taxon>
        <taxon>Mycosphaerellaceae</taxon>
        <taxon>Dothistroma</taxon>
    </lineage>
</organism>
<evidence type="ECO:0000259" key="3">
    <source>
        <dbReference type="Pfam" id="PF01370"/>
    </source>
</evidence>